<dbReference type="RefSeq" id="WP_171694176.1">
    <property type="nucleotide sequence ID" value="NZ_WHOC01000198.1"/>
</dbReference>
<keyword evidence="1" id="KW-0472">Membrane</keyword>
<keyword evidence="3" id="KW-1185">Reference proteome</keyword>
<keyword evidence="1" id="KW-0812">Transmembrane</keyword>
<keyword evidence="1" id="KW-1133">Transmembrane helix</keyword>
<reference evidence="2 3" key="1">
    <citation type="submission" date="2019-10" db="EMBL/GenBank/DDBJ databases">
        <title>Description of Paenibacillus choica sp. nov.</title>
        <authorList>
            <person name="Carlier A."/>
            <person name="Qi S."/>
        </authorList>
    </citation>
    <scope>NUCLEOTIDE SEQUENCE [LARGE SCALE GENOMIC DNA]</scope>
    <source>
        <strain evidence="2 3">LMG 31460</strain>
    </source>
</reference>
<feature type="transmembrane region" description="Helical" evidence="1">
    <location>
        <begin position="203"/>
        <end position="222"/>
    </location>
</feature>
<evidence type="ECO:0000256" key="1">
    <source>
        <dbReference type="SAM" id="Phobius"/>
    </source>
</evidence>
<evidence type="ECO:0000313" key="2">
    <source>
        <dbReference type="EMBL" id="NOU91497.1"/>
    </source>
</evidence>
<gene>
    <name evidence="2" type="ORF">GC102_38090</name>
</gene>
<dbReference type="Proteomes" id="UP000658690">
    <property type="component" value="Unassembled WGS sequence"/>
</dbReference>
<organism evidence="2 3">
    <name type="scientific">Paenibacillus germinis</name>
    <dbReference type="NCBI Taxonomy" id="2654979"/>
    <lineage>
        <taxon>Bacteria</taxon>
        <taxon>Bacillati</taxon>
        <taxon>Bacillota</taxon>
        <taxon>Bacilli</taxon>
        <taxon>Bacillales</taxon>
        <taxon>Paenibacillaceae</taxon>
        <taxon>Paenibacillus</taxon>
    </lineage>
</organism>
<feature type="transmembrane region" description="Helical" evidence="1">
    <location>
        <begin position="165"/>
        <end position="183"/>
    </location>
</feature>
<feature type="transmembrane region" description="Helical" evidence="1">
    <location>
        <begin position="84"/>
        <end position="108"/>
    </location>
</feature>
<name>A0ABX1ZEJ6_9BACL</name>
<feature type="transmembrane region" description="Helical" evidence="1">
    <location>
        <begin position="133"/>
        <end position="153"/>
    </location>
</feature>
<protein>
    <recommendedName>
        <fullName evidence="4">ABC transporter permease</fullName>
    </recommendedName>
</protein>
<evidence type="ECO:0008006" key="4">
    <source>
        <dbReference type="Google" id="ProtNLM"/>
    </source>
</evidence>
<sequence>MNRVNQVVKLHLRNKMTWFAIPWFIVGANFLINLIIATSLGVNESINTGAIISIFIYTLVAGTVTIKETFPFALGLSIRRKDYFFGTAVTAIIVNACSALVLAILSMIEEATHGWGVRLHLFNVQFLNDLSLIGTWGIYLIVLLHMYFLGFAISSLHRRFGSASMYIFFASLLLIGTVVSYTFTHFGLWGGILDWIIHSYMDIFWWMVPMVVVYLVAAYGLLRRATV</sequence>
<dbReference type="EMBL" id="WHOC01000198">
    <property type="protein sequence ID" value="NOU91497.1"/>
    <property type="molecule type" value="Genomic_DNA"/>
</dbReference>
<accession>A0ABX1ZEJ6</accession>
<comment type="caution">
    <text evidence="2">The sequence shown here is derived from an EMBL/GenBank/DDBJ whole genome shotgun (WGS) entry which is preliminary data.</text>
</comment>
<feature type="transmembrane region" description="Helical" evidence="1">
    <location>
        <begin position="21"/>
        <end position="40"/>
    </location>
</feature>
<evidence type="ECO:0000313" key="3">
    <source>
        <dbReference type="Proteomes" id="UP000658690"/>
    </source>
</evidence>
<proteinExistence type="predicted"/>